<gene>
    <name evidence="1" type="ORF">CWB73_20640</name>
</gene>
<reference evidence="1 2" key="1">
    <citation type="submission" date="2017-12" db="EMBL/GenBank/DDBJ databases">
        <authorList>
            <person name="Paulsen S."/>
            <person name="Gram L.K."/>
        </authorList>
    </citation>
    <scope>NUCLEOTIDE SEQUENCE [LARGE SCALE GENOMIC DNA]</scope>
    <source>
        <strain evidence="1 2">S1189</strain>
    </source>
</reference>
<dbReference type="AlphaFoldDB" id="A0A5S3YM92"/>
<feature type="non-terminal residue" evidence="1">
    <location>
        <position position="1"/>
    </location>
</feature>
<comment type="caution">
    <text evidence="1">The sequence shown here is derived from an EMBL/GenBank/DDBJ whole genome shotgun (WGS) entry which is preliminary data.</text>
</comment>
<reference evidence="2" key="2">
    <citation type="submission" date="2019-06" db="EMBL/GenBank/DDBJ databases">
        <title>Co-occurence of chitin degradation, pigmentation and bioactivity in marine Pseudoalteromonas.</title>
        <authorList>
            <person name="Sonnenschein E.C."/>
            <person name="Bech P.K."/>
        </authorList>
    </citation>
    <scope>NUCLEOTIDE SEQUENCE [LARGE SCALE GENOMIC DNA]</scope>
    <source>
        <strain evidence="2">S1189</strain>
    </source>
</reference>
<protein>
    <submittedName>
        <fullName evidence="1">Peptidase M48</fullName>
    </submittedName>
</protein>
<accession>A0A5S3YM92</accession>
<sequence>QWLWIIAATVVVVLFSGYQFYTKGVPYFAEGISASLPKQIYQIIDEGSLNELDNSEFSESKLSEIKQQETRALFVSLLGTNASSE</sequence>
<name>A0A5S3YM92_9GAMM</name>
<evidence type="ECO:0000313" key="2">
    <source>
        <dbReference type="Proteomes" id="UP000307362"/>
    </source>
</evidence>
<proteinExistence type="predicted"/>
<organism evidence="1 2">
    <name type="scientific">Pseudoalteromonas phenolica</name>
    <dbReference type="NCBI Taxonomy" id="161398"/>
    <lineage>
        <taxon>Bacteria</taxon>
        <taxon>Pseudomonadati</taxon>
        <taxon>Pseudomonadota</taxon>
        <taxon>Gammaproteobacteria</taxon>
        <taxon>Alteromonadales</taxon>
        <taxon>Pseudoalteromonadaceae</taxon>
        <taxon>Pseudoalteromonas</taxon>
    </lineage>
</organism>
<feature type="non-terminal residue" evidence="1">
    <location>
        <position position="85"/>
    </location>
</feature>
<dbReference type="EMBL" id="PNCM01000122">
    <property type="protein sequence ID" value="TMP77169.1"/>
    <property type="molecule type" value="Genomic_DNA"/>
</dbReference>
<evidence type="ECO:0000313" key="1">
    <source>
        <dbReference type="EMBL" id="TMP77169.1"/>
    </source>
</evidence>
<dbReference type="Proteomes" id="UP000307362">
    <property type="component" value="Unassembled WGS sequence"/>
</dbReference>